<feature type="region of interest" description="Disordered" evidence="1">
    <location>
        <begin position="1"/>
        <end position="45"/>
    </location>
</feature>
<accession>A0A9N7NE46</accession>
<sequence>MNRKPGYGAQLRANLDPTKGVGRLRQQDGGHVDPKGRGKPDRPCVPRVLRKGIGLKFLNRDAAADGNVRESGDVGGGLGKSYLFYLTACPPWKRLSQR</sequence>
<comment type="caution">
    <text evidence="2">The sequence shown here is derived from an EMBL/GenBank/DDBJ whole genome shotgun (WGS) entry which is preliminary data.</text>
</comment>
<dbReference type="AlphaFoldDB" id="A0A9N7NE46"/>
<evidence type="ECO:0000313" key="3">
    <source>
        <dbReference type="Proteomes" id="UP001153555"/>
    </source>
</evidence>
<gene>
    <name evidence="2" type="ORF">SHERM_23665</name>
</gene>
<dbReference type="Proteomes" id="UP001153555">
    <property type="component" value="Unassembled WGS sequence"/>
</dbReference>
<feature type="compositionally biased region" description="Basic and acidic residues" evidence="1">
    <location>
        <begin position="25"/>
        <end position="44"/>
    </location>
</feature>
<evidence type="ECO:0000256" key="1">
    <source>
        <dbReference type="SAM" id="MobiDB-lite"/>
    </source>
</evidence>
<dbReference type="OrthoDB" id="1682477at2759"/>
<keyword evidence="3" id="KW-1185">Reference proteome</keyword>
<organism evidence="2 3">
    <name type="scientific">Striga hermonthica</name>
    <name type="common">Purple witchweed</name>
    <name type="synonym">Buchnera hermonthica</name>
    <dbReference type="NCBI Taxonomy" id="68872"/>
    <lineage>
        <taxon>Eukaryota</taxon>
        <taxon>Viridiplantae</taxon>
        <taxon>Streptophyta</taxon>
        <taxon>Embryophyta</taxon>
        <taxon>Tracheophyta</taxon>
        <taxon>Spermatophyta</taxon>
        <taxon>Magnoliopsida</taxon>
        <taxon>eudicotyledons</taxon>
        <taxon>Gunneridae</taxon>
        <taxon>Pentapetalae</taxon>
        <taxon>asterids</taxon>
        <taxon>lamiids</taxon>
        <taxon>Lamiales</taxon>
        <taxon>Orobanchaceae</taxon>
        <taxon>Buchnereae</taxon>
        <taxon>Striga</taxon>
    </lineage>
</organism>
<protein>
    <submittedName>
        <fullName evidence="2">Uncharacterized protein</fullName>
    </submittedName>
</protein>
<dbReference type="EMBL" id="CACSLK010027752">
    <property type="protein sequence ID" value="CAA0827970.1"/>
    <property type="molecule type" value="Genomic_DNA"/>
</dbReference>
<name>A0A9N7NE46_STRHE</name>
<proteinExistence type="predicted"/>
<reference evidence="2" key="1">
    <citation type="submission" date="2019-12" db="EMBL/GenBank/DDBJ databases">
        <authorList>
            <person name="Scholes J."/>
        </authorList>
    </citation>
    <scope>NUCLEOTIDE SEQUENCE</scope>
</reference>
<evidence type="ECO:0000313" key="2">
    <source>
        <dbReference type="EMBL" id="CAA0827970.1"/>
    </source>
</evidence>